<evidence type="ECO:0000313" key="2">
    <source>
        <dbReference type="Proteomes" id="UP000256845"/>
    </source>
</evidence>
<organism evidence="1 2">
    <name type="scientific">Aestuariispira insulae</name>
    <dbReference type="NCBI Taxonomy" id="1461337"/>
    <lineage>
        <taxon>Bacteria</taxon>
        <taxon>Pseudomonadati</taxon>
        <taxon>Pseudomonadota</taxon>
        <taxon>Alphaproteobacteria</taxon>
        <taxon>Rhodospirillales</taxon>
        <taxon>Kiloniellaceae</taxon>
        <taxon>Aestuariispira</taxon>
    </lineage>
</organism>
<keyword evidence="2" id="KW-1185">Reference proteome</keyword>
<accession>A0A3D9HNC1</accession>
<proteinExistence type="predicted"/>
<name>A0A3D9HNC1_9PROT</name>
<dbReference type="AlphaFoldDB" id="A0A3D9HNC1"/>
<reference evidence="1 2" key="1">
    <citation type="submission" date="2018-07" db="EMBL/GenBank/DDBJ databases">
        <title>Genomic Encyclopedia of Type Strains, Phase III (KMG-III): the genomes of soil and plant-associated and newly described type strains.</title>
        <authorList>
            <person name="Whitman W."/>
        </authorList>
    </citation>
    <scope>NUCLEOTIDE SEQUENCE [LARGE SCALE GENOMIC DNA]</scope>
    <source>
        <strain evidence="1 2">CECT 8488</strain>
    </source>
</reference>
<protein>
    <submittedName>
        <fullName evidence="1">Uncharacterized protein</fullName>
    </submittedName>
</protein>
<gene>
    <name evidence="1" type="ORF">DFP90_104266</name>
</gene>
<evidence type="ECO:0000313" key="1">
    <source>
        <dbReference type="EMBL" id="RED50990.1"/>
    </source>
</evidence>
<dbReference type="EMBL" id="QRDW01000004">
    <property type="protein sequence ID" value="RED50990.1"/>
    <property type="molecule type" value="Genomic_DNA"/>
</dbReference>
<sequence length="162" mass="18955">MTAAWILDIYAKSPAALFDPRDMKLFSELYDFIQIRDIELLRHADLTDSIPYSRIRFLKKLVLRWNKGGYRFQDRELQEKLERLLATADDLDIEIFKHGMPLPSQANRFLLVPPREKLAGEYSAVTRQNLAQIRSLIRLLWQHFAALERSASAKFYPMGVTE</sequence>
<dbReference type="Proteomes" id="UP000256845">
    <property type="component" value="Unassembled WGS sequence"/>
</dbReference>
<dbReference type="RefSeq" id="WP_115936773.1">
    <property type="nucleotide sequence ID" value="NZ_QRDW01000004.1"/>
</dbReference>
<comment type="caution">
    <text evidence="1">The sequence shown here is derived from an EMBL/GenBank/DDBJ whole genome shotgun (WGS) entry which is preliminary data.</text>
</comment>